<dbReference type="PANTHER" id="PTHR21624">
    <property type="entry name" value="STEROL DESATURASE-RELATED PROTEIN"/>
    <property type="match status" value="1"/>
</dbReference>
<keyword evidence="3 7" id="KW-1133">Transmembrane helix</keyword>
<dbReference type="GO" id="GO:0012505">
    <property type="term" value="C:endomembrane system"/>
    <property type="evidence" value="ECO:0007669"/>
    <property type="project" value="UniProtKB-SubCell"/>
</dbReference>
<feature type="transmembrane region" description="Helical" evidence="7">
    <location>
        <begin position="12"/>
        <end position="29"/>
    </location>
</feature>
<feature type="transmembrane region" description="Helical" evidence="7">
    <location>
        <begin position="139"/>
        <end position="164"/>
    </location>
</feature>
<dbReference type="EMBL" id="FOKU01000003">
    <property type="protein sequence ID" value="SFB87871.1"/>
    <property type="molecule type" value="Genomic_DNA"/>
</dbReference>
<organism evidence="10 11">
    <name type="scientific">Flagellimonas taeanensis</name>
    <dbReference type="NCBI Taxonomy" id="1005926"/>
    <lineage>
        <taxon>Bacteria</taxon>
        <taxon>Pseudomonadati</taxon>
        <taxon>Bacteroidota</taxon>
        <taxon>Flavobacteriia</taxon>
        <taxon>Flavobacteriales</taxon>
        <taxon>Flavobacteriaceae</taxon>
        <taxon>Flagellimonas</taxon>
    </lineage>
</organism>
<evidence type="ECO:0000256" key="3">
    <source>
        <dbReference type="ARBA" id="ARBA00022989"/>
    </source>
</evidence>
<dbReference type="STRING" id="1055723.SAMN05216293_1351"/>
<gene>
    <name evidence="9" type="ORF">SAMN04487891_103190</name>
    <name evidence="10" type="ORF">SAMN05216293_1351</name>
</gene>
<dbReference type="GO" id="GO:0050479">
    <property type="term" value="F:glyceryl-ether monooxygenase activity"/>
    <property type="evidence" value="ECO:0007669"/>
    <property type="project" value="TreeGrafter"/>
</dbReference>
<keyword evidence="2 7" id="KW-0812">Transmembrane</keyword>
<dbReference type="RefSeq" id="WP_072878185.1">
    <property type="nucleotide sequence ID" value="NZ_FOKU01000003.1"/>
</dbReference>
<evidence type="ECO:0000313" key="10">
    <source>
        <dbReference type="EMBL" id="SHK55567.1"/>
    </source>
</evidence>
<comment type="caution">
    <text evidence="10">The sequence shown here is derived from an EMBL/GenBank/DDBJ whole genome shotgun (WGS) entry which is preliminary data.</text>
</comment>
<proteinExistence type="predicted"/>
<evidence type="ECO:0000256" key="2">
    <source>
        <dbReference type="ARBA" id="ARBA00022692"/>
    </source>
</evidence>
<reference evidence="10 11" key="1">
    <citation type="submission" date="2016-11" db="EMBL/GenBank/DDBJ databases">
        <authorList>
            <person name="Varghese N."/>
            <person name="Submissions S."/>
        </authorList>
    </citation>
    <scope>NUCLEOTIDE SEQUENCE [LARGE SCALE GENOMIC DNA]</scope>
    <source>
        <strain evidence="10 11">CGMCC 1.12174</strain>
        <strain evidence="9 12">DSM 26351</strain>
    </source>
</reference>
<keyword evidence="12" id="KW-1185">Reference proteome</keyword>
<dbReference type="GO" id="GO:0016020">
    <property type="term" value="C:membrane"/>
    <property type="evidence" value="ECO:0007669"/>
    <property type="project" value="GOC"/>
</dbReference>
<dbReference type="InterPro" id="IPR051689">
    <property type="entry name" value="Sterol_desaturase/TMEM195"/>
</dbReference>
<dbReference type="AlphaFoldDB" id="A0A1M6TEZ6"/>
<dbReference type="Pfam" id="PF04116">
    <property type="entry name" value="FA_hydroxylase"/>
    <property type="match status" value="1"/>
</dbReference>
<evidence type="ECO:0000256" key="1">
    <source>
        <dbReference type="ARBA" id="ARBA00004127"/>
    </source>
</evidence>
<keyword evidence="5" id="KW-0443">Lipid metabolism</keyword>
<evidence type="ECO:0000256" key="5">
    <source>
        <dbReference type="ARBA" id="ARBA00023098"/>
    </source>
</evidence>
<evidence type="ECO:0000256" key="4">
    <source>
        <dbReference type="ARBA" id="ARBA00023002"/>
    </source>
</evidence>
<dbReference type="Proteomes" id="UP000184031">
    <property type="component" value="Unassembled WGS sequence"/>
</dbReference>
<sequence length="258" mass="29746">MDIDARTTFGGIIFIFLLALVVLEIIWSWRKDKKVYNTKDTLANLGIFAGFQLTKILFFGFQYAIMANLSKFALFPMESSMWVFLISFLAVDFVYYWYHRLSHKIKLLWAFHLVHHSSLFMNLTVSYRLNWLSALLTPFVVAPLILIGLPFEFVAASFGLNLLYQFFLHTEAVGKLGFIEGILATPSAHRVHHGSDKQYIDKNFGGVFMVWDRIFGSYQPETTRPTYGITTGFISNNPFVLVFKAFVDYFKGKMDYKG</sequence>
<comment type="subcellular location">
    <subcellularLocation>
        <location evidence="1">Endomembrane system</location>
        <topology evidence="1">Multi-pass membrane protein</topology>
    </subcellularLocation>
</comment>
<keyword evidence="6 7" id="KW-0472">Membrane</keyword>
<feature type="domain" description="Fatty acid hydroxylase" evidence="8">
    <location>
        <begin position="84"/>
        <end position="217"/>
    </location>
</feature>
<evidence type="ECO:0000256" key="7">
    <source>
        <dbReference type="SAM" id="Phobius"/>
    </source>
</evidence>
<evidence type="ECO:0000256" key="6">
    <source>
        <dbReference type="ARBA" id="ARBA00023136"/>
    </source>
</evidence>
<dbReference type="GO" id="GO:0008610">
    <property type="term" value="P:lipid biosynthetic process"/>
    <property type="evidence" value="ECO:0007669"/>
    <property type="project" value="InterPro"/>
</dbReference>
<feature type="transmembrane region" description="Helical" evidence="7">
    <location>
        <begin position="81"/>
        <end position="98"/>
    </location>
</feature>
<dbReference type="OrthoDB" id="9770329at2"/>
<keyword evidence="4" id="KW-0560">Oxidoreductase</keyword>
<evidence type="ECO:0000313" key="9">
    <source>
        <dbReference type="EMBL" id="SFB87871.1"/>
    </source>
</evidence>
<protein>
    <submittedName>
        <fullName evidence="10">Sterol desaturase/sphingolipid hydroxylase, fatty acid hydroxylase superfamily</fullName>
    </submittedName>
</protein>
<evidence type="ECO:0000313" key="11">
    <source>
        <dbReference type="Proteomes" id="UP000184031"/>
    </source>
</evidence>
<dbReference type="GO" id="GO:0006643">
    <property type="term" value="P:membrane lipid metabolic process"/>
    <property type="evidence" value="ECO:0007669"/>
    <property type="project" value="TreeGrafter"/>
</dbReference>
<dbReference type="Proteomes" id="UP000198940">
    <property type="component" value="Unassembled WGS sequence"/>
</dbReference>
<feature type="transmembrane region" description="Helical" evidence="7">
    <location>
        <begin position="41"/>
        <end position="61"/>
    </location>
</feature>
<accession>A0A1M6TEZ6</accession>
<evidence type="ECO:0000313" key="12">
    <source>
        <dbReference type="Proteomes" id="UP000198940"/>
    </source>
</evidence>
<dbReference type="EMBL" id="FRAT01000003">
    <property type="protein sequence ID" value="SHK55567.1"/>
    <property type="molecule type" value="Genomic_DNA"/>
</dbReference>
<dbReference type="GO" id="GO:0005506">
    <property type="term" value="F:iron ion binding"/>
    <property type="evidence" value="ECO:0007669"/>
    <property type="project" value="InterPro"/>
</dbReference>
<dbReference type="PANTHER" id="PTHR21624:SF1">
    <property type="entry name" value="ALKYLGLYCEROL MONOOXYGENASE"/>
    <property type="match status" value="1"/>
</dbReference>
<evidence type="ECO:0000259" key="8">
    <source>
        <dbReference type="Pfam" id="PF04116"/>
    </source>
</evidence>
<dbReference type="InterPro" id="IPR006694">
    <property type="entry name" value="Fatty_acid_hydroxylase"/>
</dbReference>
<name>A0A1M6TEZ6_9FLAO</name>